<evidence type="ECO:0000259" key="3">
    <source>
        <dbReference type="PROSITE" id="PS50222"/>
    </source>
</evidence>
<reference evidence="4" key="2">
    <citation type="submission" date="2025-09" db="UniProtKB">
        <authorList>
            <consortium name="Ensembl"/>
        </authorList>
    </citation>
    <scope>IDENTIFICATION</scope>
</reference>
<keyword evidence="1" id="KW-0479">Metal-binding</keyword>
<dbReference type="Gene3D" id="1.10.238.10">
    <property type="entry name" value="EF-hand"/>
    <property type="match status" value="1"/>
</dbReference>
<dbReference type="InterPro" id="IPR013787">
    <property type="entry name" value="S100_Ca-bd_sub"/>
</dbReference>
<protein>
    <recommendedName>
        <fullName evidence="3">EF-hand domain-containing protein</fullName>
    </recommendedName>
</protein>
<evidence type="ECO:0000313" key="4">
    <source>
        <dbReference type="Ensembl" id="ENSDLAP00005072745.1"/>
    </source>
</evidence>
<dbReference type="Ensembl" id="ENSDLAT00005068961.1">
    <property type="protein sequence ID" value="ENSDLAP00005072745.1"/>
    <property type="gene ID" value="ENSDLAG00005031608.1"/>
</dbReference>
<dbReference type="Pfam" id="PF13499">
    <property type="entry name" value="EF-hand_7"/>
    <property type="match status" value="1"/>
</dbReference>
<dbReference type="PROSITE" id="PS00018">
    <property type="entry name" value="EF_HAND_1"/>
    <property type="match status" value="1"/>
</dbReference>
<proteinExistence type="predicted"/>
<dbReference type="InterPro" id="IPR018247">
    <property type="entry name" value="EF_Hand_1_Ca_BS"/>
</dbReference>
<keyword evidence="2" id="KW-0106">Calcium</keyword>
<reference evidence="4" key="1">
    <citation type="submission" date="2025-08" db="UniProtKB">
        <authorList>
            <consortium name="Ensembl"/>
        </authorList>
    </citation>
    <scope>IDENTIFICATION</scope>
</reference>
<dbReference type="GeneTree" id="ENSGT01150000287010"/>
<evidence type="ECO:0000313" key="5">
    <source>
        <dbReference type="Proteomes" id="UP000694389"/>
    </source>
</evidence>
<dbReference type="InterPro" id="IPR011992">
    <property type="entry name" value="EF-hand-dom_pair"/>
</dbReference>
<name>A0A8P4K3H8_DICLA</name>
<feature type="domain" description="EF-hand" evidence="3">
    <location>
        <begin position="42"/>
        <end position="77"/>
    </location>
</feature>
<evidence type="ECO:0000256" key="1">
    <source>
        <dbReference type="ARBA" id="ARBA00022723"/>
    </source>
</evidence>
<dbReference type="SMART" id="SM01394">
    <property type="entry name" value="S_100"/>
    <property type="match status" value="1"/>
</dbReference>
<dbReference type="PROSITE" id="PS50222">
    <property type="entry name" value="EF_HAND_2"/>
    <property type="match status" value="1"/>
</dbReference>
<dbReference type="SUPFAM" id="SSF47473">
    <property type="entry name" value="EF-hand"/>
    <property type="match status" value="1"/>
</dbReference>
<keyword evidence="5" id="KW-1185">Reference proteome</keyword>
<accession>A0A8P4K3H8</accession>
<dbReference type="GO" id="GO:0005509">
    <property type="term" value="F:calcium ion binding"/>
    <property type="evidence" value="ECO:0007669"/>
    <property type="project" value="InterPro"/>
</dbReference>
<dbReference type="AlphaFoldDB" id="A0A8P4K3H8"/>
<sequence>MSNLMDAIGMIYAIFHEHAGPDKKLNKAEVVKLVRKELGKGDSGKAAESFFKTMDDDKDGFVDFNEFTTFVAASCILLNESLRSSQP</sequence>
<dbReference type="Proteomes" id="UP000694389">
    <property type="component" value="Unassembled WGS sequence"/>
</dbReference>
<organism evidence="4 5">
    <name type="scientific">Dicentrarchus labrax</name>
    <name type="common">European seabass</name>
    <name type="synonym">Morone labrax</name>
    <dbReference type="NCBI Taxonomy" id="13489"/>
    <lineage>
        <taxon>Eukaryota</taxon>
        <taxon>Metazoa</taxon>
        <taxon>Chordata</taxon>
        <taxon>Craniata</taxon>
        <taxon>Vertebrata</taxon>
        <taxon>Euteleostomi</taxon>
        <taxon>Actinopterygii</taxon>
        <taxon>Neopterygii</taxon>
        <taxon>Teleostei</taxon>
        <taxon>Neoteleostei</taxon>
        <taxon>Acanthomorphata</taxon>
        <taxon>Eupercaria</taxon>
        <taxon>Moronidae</taxon>
        <taxon>Dicentrarchus</taxon>
    </lineage>
</organism>
<evidence type="ECO:0000256" key="2">
    <source>
        <dbReference type="ARBA" id="ARBA00022837"/>
    </source>
</evidence>
<dbReference type="InterPro" id="IPR002048">
    <property type="entry name" value="EF_hand_dom"/>
</dbReference>